<evidence type="ECO:0000313" key="12">
    <source>
        <dbReference type="EnsemblPlants" id="PNT71343"/>
    </source>
</evidence>
<keyword evidence="4 7" id="KW-0863">Zinc-finger</keyword>
<keyword evidence="5" id="KW-0862">Zinc</keyword>
<keyword evidence="3" id="KW-0479">Metal-binding</keyword>
<protein>
    <recommendedName>
        <fullName evidence="2">RING-type E3 ubiquitin transferase</fullName>
        <ecNumber evidence="2">2.3.2.27</ecNumber>
    </recommendedName>
</protein>
<dbReference type="GO" id="GO:0061630">
    <property type="term" value="F:ubiquitin protein ligase activity"/>
    <property type="evidence" value="ECO:0007669"/>
    <property type="project" value="UniProtKB-EC"/>
</dbReference>
<evidence type="ECO:0000256" key="9">
    <source>
        <dbReference type="SAM" id="Phobius"/>
    </source>
</evidence>
<accession>A0A2K2DAP4</accession>
<dbReference type="PANTHER" id="PTHR14155:SF518">
    <property type="entry name" value="RING-TYPE DOMAIN-CONTAINING PROTEIN"/>
    <property type="match status" value="1"/>
</dbReference>
<feature type="domain" description="RING-type" evidence="10">
    <location>
        <begin position="121"/>
        <end position="163"/>
    </location>
</feature>
<dbReference type="EnsemblPlants" id="PNT71343">
    <property type="protein sequence ID" value="PNT71343"/>
    <property type="gene ID" value="BRADI_2g26393v3"/>
</dbReference>
<dbReference type="PANTHER" id="PTHR14155">
    <property type="entry name" value="RING FINGER DOMAIN-CONTAINING"/>
    <property type="match status" value="1"/>
</dbReference>
<dbReference type="OrthoDB" id="8062037at2759"/>
<organism evidence="11">
    <name type="scientific">Brachypodium distachyon</name>
    <name type="common">Purple false brome</name>
    <name type="synonym">Trachynia distachya</name>
    <dbReference type="NCBI Taxonomy" id="15368"/>
    <lineage>
        <taxon>Eukaryota</taxon>
        <taxon>Viridiplantae</taxon>
        <taxon>Streptophyta</taxon>
        <taxon>Embryophyta</taxon>
        <taxon>Tracheophyta</taxon>
        <taxon>Spermatophyta</taxon>
        <taxon>Magnoliopsida</taxon>
        <taxon>Liliopsida</taxon>
        <taxon>Poales</taxon>
        <taxon>Poaceae</taxon>
        <taxon>BOP clade</taxon>
        <taxon>Pooideae</taxon>
        <taxon>Stipodae</taxon>
        <taxon>Brachypodieae</taxon>
        <taxon>Brachypodium</taxon>
    </lineage>
</organism>
<sequence length="178" mass="19107">MPLPPPSVPTDPPPQFQLASPPPPPWHLAPPPADERGIIVVRLIIGFAATLLAIFSCTFCKGYRNSREARAATPQAHSGTATGTCRRNEPGGTAARVHVQPVGEAQRDGRRGSGGGDLFRCSVCFGVFQLGEKVRLLPVCLHLYHVECIDPWLDTHSTCPLCRSDTDATAELGRLPPV</sequence>
<dbReference type="AlphaFoldDB" id="A0A2K2DAP4"/>
<dbReference type="SUPFAM" id="SSF57850">
    <property type="entry name" value="RING/U-box"/>
    <property type="match status" value="1"/>
</dbReference>
<reference evidence="12" key="3">
    <citation type="submission" date="2018-08" db="UniProtKB">
        <authorList>
            <consortium name="EnsemblPlants"/>
        </authorList>
    </citation>
    <scope>IDENTIFICATION</scope>
    <source>
        <strain evidence="12">cv. Bd21</strain>
    </source>
</reference>
<feature type="region of interest" description="Disordered" evidence="8">
    <location>
        <begin position="1"/>
        <end position="30"/>
    </location>
</feature>
<dbReference type="InterPro" id="IPR013083">
    <property type="entry name" value="Znf_RING/FYVE/PHD"/>
</dbReference>
<keyword evidence="9" id="KW-0812">Transmembrane</keyword>
<name>A0A2K2DAP4_BRADI</name>
<dbReference type="PROSITE" id="PS50089">
    <property type="entry name" value="ZF_RING_2"/>
    <property type="match status" value="1"/>
</dbReference>
<evidence type="ECO:0000256" key="4">
    <source>
        <dbReference type="ARBA" id="ARBA00022771"/>
    </source>
</evidence>
<evidence type="ECO:0000256" key="7">
    <source>
        <dbReference type="PROSITE-ProRule" id="PRU00175"/>
    </source>
</evidence>
<dbReference type="Gramene" id="PNT71343">
    <property type="protein sequence ID" value="PNT71343"/>
    <property type="gene ID" value="BRADI_2g26393v3"/>
</dbReference>
<reference evidence="11 12" key="1">
    <citation type="journal article" date="2010" name="Nature">
        <title>Genome sequencing and analysis of the model grass Brachypodium distachyon.</title>
        <authorList>
            <consortium name="International Brachypodium Initiative"/>
        </authorList>
    </citation>
    <scope>NUCLEOTIDE SEQUENCE [LARGE SCALE GENOMIC DNA]</scope>
    <source>
        <strain evidence="11 12">Bd21</strain>
    </source>
</reference>
<evidence type="ECO:0000256" key="3">
    <source>
        <dbReference type="ARBA" id="ARBA00022723"/>
    </source>
</evidence>
<dbReference type="EC" id="2.3.2.27" evidence="2"/>
<comment type="similarity">
    <text evidence="6">Belongs to the RING-type zinc finger family. ATL subfamily.</text>
</comment>
<evidence type="ECO:0000256" key="1">
    <source>
        <dbReference type="ARBA" id="ARBA00000900"/>
    </source>
</evidence>
<dbReference type="Gene3D" id="3.30.40.10">
    <property type="entry name" value="Zinc/RING finger domain, C3HC4 (zinc finger)"/>
    <property type="match status" value="1"/>
</dbReference>
<dbReference type="KEGG" id="bdi:104583172"/>
<dbReference type="InterPro" id="IPR001841">
    <property type="entry name" value="Znf_RING"/>
</dbReference>
<reference evidence="11" key="2">
    <citation type="submission" date="2017-06" db="EMBL/GenBank/DDBJ databases">
        <title>WGS assembly of Brachypodium distachyon.</title>
        <authorList>
            <consortium name="The International Brachypodium Initiative"/>
            <person name="Lucas S."/>
            <person name="Harmon-Smith M."/>
            <person name="Lail K."/>
            <person name="Tice H."/>
            <person name="Grimwood J."/>
            <person name="Bruce D."/>
            <person name="Barry K."/>
            <person name="Shu S."/>
            <person name="Lindquist E."/>
            <person name="Wang M."/>
            <person name="Pitluck S."/>
            <person name="Vogel J.P."/>
            <person name="Garvin D.F."/>
            <person name="Mockler T.C."/>
            <person name="Schmutz J."/>
            <person name="Rokhsar D."/>
            <person name="Bevan M.W."/>
        </authorList>
    </citation>
    <scope>NUCLEOTIDE SEQUENCE</scope>
    <source>
        <strain evidence="11">Bd21</strain>
    </source>
</reference>
<evidence type="ECO:0000259" key="10">
    <source>
        <dbReference type="PROSITE" id="PS50089"/>
    </source>
</evidence>
<dbReference type="Proteomes" id="UP000008810">
    <property type="component" value="Chromosome 2"/>
</dbReference>
<keyword evidence="9" id="KW-0472">Membrane</keyword>
<dbReference type="SMART" id="SM00184">
    <property type="entry name" value="RING"/>
    <property type="match status" value="1"/>
</dbReference>
<keyword evidence="13" id="KW-1185">Reference proteome</keyword>
<evidence type="ECO:0000313" key="13">
    <source>
        <dbReference type="Proteomes" id="UP000008810"/>
    </source>
</evidence>
<evidence type="ECO:0000256" key="2">
    <source>
        <dbReference type="ARBA" id="ARBA00012483"/>
    </source>
</evidence>
<comment type="catalytic activity">
    <reaction evidence="1">
        <text>S-ubiquitinyl-[E2 ubiquitin-conjugating enzyme]-L-cysteine + [acceptor protein]-L-lysine = [E2 ubiquitin-conjugating enzyme]-L-cysteine + N(6)-ubiquitinyl-[acceptor protein]-L-lysine.</text>
        <dbReference type="EC" id="2.3.2.27"/>
    </reaction>
</comment>
<dbReference type="Pfam" id="PF13639">
    <property type="entry name" value="zf-RING_2"/>
    <property type="match status" value="1"/>
</dbReference>
<evidence type="ECO:0000256" key="6">
    <source>
        <dbReference type="ARBA" id="ARBA00024209"/>
    </source>
</evidence>
<feature type="transmembrane region" description="Helical" evidence="9">
    <location>
        <begin position="39"/>
        <end position="60"/>
    </location>
</feature>
<keyword evidence="9" id="KW-1133">Transmembrane helix</keyword>
<gene>
    <name evidence="11" type="ORF">BRADI_2g26393v3</name>
</gene>
<dbReference type="InterPro" id="IPR053238">
    <property type="entry name" value="RING-H2_zinc_finger"/>
</dbReference>
<evidence type="ECO:0000256" key="5">
    <source>
        <dbReference type="ARBA" id="ARBA00022833"/>
    </source>
</evidence>
<dbReference type="EMBL" id="CM000881">
    <property type="protein sequence ID" value="PNT71343.1"/>
    <property type="molecule type" value="Genomic_DNA"/>
</dbReference>
<dbReference type="GO" id="GO:0008270">
    <property type="term" value="F:zinc ion binding"/>
    <property type="evidence" value="ECO:0007669"/>
    <property type="project" value="UniProtKB-KW"/>
</dbReference>
<evidence type="ECO:0000313" key="11">
    <source>
        <dbReference type="EMBL" id="PNT71343.1"/>
    </source>
</evidence>
<evidence type="ECO:0000256" key="8">
    <source>
        <dbReference type="SAM" id="MobiDB-lite"/>
    </source>
</evidence>
<proteinExistence type="inferred from homology"/>